<comment type="function">
    <text evidence="9 10">Catalyzes the reversible conversion of 2-phosphoglycerate (2-PG) into phosphoenolpyruvate (PEP). It is essential for the degradation of carbohydrates via glycolysis.</text>
</comment>
<dbReference type="GO" id="GO:0006096">
    <property type="term" value="P:glycolytic process"/>
    <property type="evidence" value="ECO:0007669"/>
    <property type="project" value="UniProtKB-UniRule"/>
</dbReference>
<comment type="cofactor">
    <cofactor evidence="10">
        <name>Mg(2+)</name>
        <dbReference type="ChEBI" id="CHEBI:18420"/>
    </cofactor>
    <text evidence="10">Binds a second Mg(2+) ion via substrate during catalysis.</text>
</comment>
<dbReference type="GO" id="GO:0005576">
    <property type="term" value="C:extracellular region"/>
    <property type="evidence" value="ECO:0007669"/>
    <property type="project" value="UniProtKB-SubCell"/>
</dbReference>
<evidence type="ECO:0000256" key="12">
    <source>
        <dbReference type="PIRSR" id="PIRSR001400-2"/>
    </source>
</evidence>
<evidence type="ECO:0000256" key="2">
    <source>
        <dbReference type="ARBA" id="ARBA00009604"/>
    </source>
</evidence>
<evidence type="ECO:0000256" key="5">
    <source>
        <dbReference type="ARBA" id="ARBA00022525"/>
    </source>
</evidence>
<dbReference type="EC" id="4.2.1.11" evidence="3 10"/>
<feature type="binding site" evidence="12">
    <location>
        <position position="284"/>
    </location>
    <ligand>
        <name>substrate</name>
    </ligand>
</feature>
<keyword evidence="16" id="KW-0670">Pyruvate</keyword>
<evidence type="ECO:0000256" key="10">
    <source>
        <dbReference type="HAMAP-Rule" id="MF_00318"/>
    </source>
</evidence>
<dbReference type="GO" id="GO:0000287">
    <property type="term" value="F:magnesium ion binding"/>
    <property type="evidence" value="ECO:0007669"/>
    <property type="project" value="UniProtKB-UniRule"/>
</dbReference>
<dbReference type="PIRSF" id="PIRSF001400">
    <property type="entry name" value="Enolase"/>
    <property type="match status" value="1"/>
</dbReference>
<keyword evidence="8 10" id="KW-0456">Lyase</keyword>
<dbReference type="GO" id="GO:0004634">
    <property type="term" value="F:phosphopyruvate hydratase activity"/>
    <property type="evidence" value="ECO:0007669"/>
    <property type="project" value="UniProtKB-UniRule"/>
</dbReference>
<dbReference type="UniPathway" id="UPA00109">
    <property type="reaction ID" value="UER00187"/>
</dbReference>
<reference evidence="16 17" key="1">
    <citation type="submission" date="2018-10" db="EMBL/GenBank/DDBJ databases">
        <title>Iterative Subtractive Binning of Freshwater Chronoseries Metagenomes Recovers Nearly Complete Genomes from over Four Hundred Novel Species.</title>
        <authorList>
            <person name="Rodriguez-R L.M."/>
            <person name="Tsementzi D."/>
            <person name="Luo C."/>
            <person name="Konstantinidis K.T."/>
        </authorList>
    </citation>
    <scope>NUCLEOTIDE SEQUENCE [LARGE SCALE GENOMIC DNA]</scope>
    <source>
        <strain evidence="16">WB7_2B_003</strain>
    </source>
</reference>
<feature type="binding site" evidence="10 13">
    <location>
        <position position="241"/>
    </location>
    <ligand>
        <name>Mg(2+)</name>
        <dbReference type="ChEBI" id="CHEBI:18420"/>
    </ligand>
</feature>
<feature type="binding site" evidence="10">
    <location>
        <position position="336"/>
    </location>
    <ligand>
        <name>(2R)-2-phosphoglycerate</name>
        <dbReference type="ChEBI" id="CHEBI:58289"/>
    </ligand>
</feature>
<evidence type="ECO:0000259" key="14">
    <source>
        <dbReference type="SMART" id="SM01192"/>
    </source>
</evidence>
<evidence type="ECO:0000256" key="7">
    <source>
        <dbReference type="ARBA" id="ARBA00023152"/>
    </source>
</evidence>
<feature type="binding site" evidence="10">
    <location>
        <position position="387"/>
    </location>
    <ligand>
        <name>(2R)-2-phosphoglycerate</name>
        <dbReference type="ChEBI" id="CHEBI:58289"/>
    </ligand>
</feature>
<dbReference type="InterPro" id="IPR020810">
    <property type="entry name" value="Enolase_C"/>
</dbReference>
<feature type="binding site" evidence="12">
    <location>
        <position position="154"/>
    </location>
    <ligand>
        <name>substrate</name>
    </ligand>
</feature>
<feature type="binding site" evidence="10 13">
    <location>
        <position position="284"/>
    </location>
    <ligand>
        <name>Mg(2+)</name>
        <dbReference type="ChEBI" id="CHEBI:18420"/>
    </ligand>
</feature>
<keyword evidence="10 13" id="KW-0479">Metal-binding</keyword>
<organism evidence="16 17">
    <name type="scientific">Candidatus Fonsibacter lacus</name>
    <dbReference type="NCBI Taxonomy" id="2576439"/>
    <lineage>
        <taxon>Bacteria</taxon>
        <taxon>Pseudomonadati</taxon>
        <taxon>Pseudomonadota</taxon>
        <taxon>Alphaproteobacteria</taxon>
        <taxon>Candidatus Pelagibacterales</taxon>
        <taxon>Candidatus Pelagibacterales incertae sedis</taxon>
        <taxon>Candidatus Fonsibacter</taxon>
    </lineage>
</organism>
<feature type="binding site" evidence="10">
    <location>
        <position position="365"/>
    </location>
    <ligand>
        <name>(2R)-2-phosphoglycerate</name>
        <dbReference type="ChEBI" id="CHEBI:58289"/>
    </ligand>
</feature>
<dbReference type="SFLD" id="SFLDF00002">
    <property type="entry name" value="enolase"/>
    <property type="match status" value="1"/>
</dbReference>
<dbReference type="SUPFAM" id="SSF51604">
    <property type="entry name" value="Enolase C-terminal domain-like"/>
    <property type="match status" value="1"/>
</dbReference>
<evidence type="ECO:0000256" key="1">
    <source>
        <dbReference type="ARBA" id="ARBA00005031"/>
    </source>
</evidence>
<dbReference type="InterPro" id="IPR000941">
    <property type="entry name" value="Enolase"/>
</dbReference>
<feature type="active site" description="Proton acceptor" evidence="10 11">
    <location>
        <position position="336"/>
    </location>
</feature>
<dbReference type="GO" id="GO:0009986">
    <property type="term" value="C:cell surface"/>
    <property type="evidence" value="ECO:0007669"/>
    <property type="project" value="UniProtKB-SubCell"/>
</dbReference>
<feature type="binding site" evidence="10 13">
    <location>
        <position position="311"/>
    </location>
    <ligand>
        <name>Mg(2+)</name>
        <dbReference type="ChEBI" id="CHEBI:18420"/>
    </ligand>
</feature>
<evidence type="ECO:0000256" key="3">
    <source>
        <dbReference type="ARBA" id="ARBA00012058"/>
    </source>
</evidence>
<feature type="active site" description="Proton donor" evidence="10 11">
    <location>
        <position position="204"/>
    </location>
</feature>
<comment type="similarity">
    <text evidence="2 10">Belongs to the enolase family.</text>
</comment>
<accession>A0A845S8Q4</accession>
<gene>
    <name evidence="10" type="primary">eno</name>
    <name evidence="16" type="ORF">EBV78_02255</name>
</gene>
<dbReference type="PROSITE" id="PS00164">
    <property type="entry name" value="ENOLASE"/>
    <property type="match status" value="1"/>
</dbReference>
<dbReference type="Gene3D" id="3.20.20.120">
    <property type="entry name" value="Enolase-like C-terminal domain"/>
    <property type="match status" value="1"/>
</dbReference>
<evidence type="ECO:0000259" key="15">
    <source>
        <dbReference type="SMART" id="SM01193"/>
    </source>
</evidence>
<keyword evidence="10" id="KW-0963">Cytoplasm</keyword>
<comment type="cofactor">
    <cofactor evidence="13">
        <name>Mg(2+)</name>
        <dbReference type="ChEBI" id="CHEBI:18420"/>
    </cofactor>
    <text evidence="13">Mg(2+) is required for catalysis and for stabilizing the dimer.</text>
</comment>
<dbReference type="SMART" id="SM01193">
    <property type="entry name" value="Enolase_N"/>
    <property type="match status" value="1"/>
</dbReference>
<feature type="binding site" evidence="12">
    <location>
        <position position="311"/>
    </location>
    <ligand>
        <name>substrate</name>
    </ligand>
</feature>
<dbReference type="SMART" id="SM01192">
    <property type="entry name" value="Enolase_C"/>
    <property type="match status" value="1"/>
</dbReference>
<comment type="subcellular location">
    <subcellularLocation>
        <location evidence="10">Cytoplasm</location>
    </subcellularLocation>
    <subcellularLocation>
        <location evidence="10">Secreted</location>
    </subcellularLocation>
    <subcellularLocation>
        <location evidence="10">Cell surface</location>
    </subcellularLocation>
    <text evidence="10">Fractions of enolase are present in both the cytoplasm and on the cell surface.</text>
</comment>
<dbReference type="InterPro" id="IPR020809">
    <property type="entry name" value="Enolase_CS"/>
</dbReference>
<keyword evidence="7 10" id="KW-0324">Glycolysis</keyword>
<evidence type="ECO:0000313" key="17">
    <source>
        <dbReference type="Proteomes" id="UP000572953"/>
    </source>
</evidence>
<comment type="pathway">
    <text evidence="1 10">Carbohydrate degradation; glycolysis; pyruvate from D-glyceraldehyde 3-phosphate: step 4/5.</text>
</comment>
<dbReference type="SUPFAM" id="SSF54826">
    <property type="entry name" value="Enolase N-terminal domain-like"/>
    <property type="match status" value="1"/>
</dbReference>
<dbReference type="PANTHER" id="PTHR11902:SF1">
    <property type="entry name" value="ENOLASE"/>
    <property type="match status" value="1"/>
</dbReference>
<evidence type="ECO:0000256" key="6">
    <source>
        <dbReference type="ARBA" id="ARBA00022842"/>
    </source>
</evidence>
<evidence type="ECO:0000313" key="16">
    <source>
        <dbReference type="EMBL" id="NCU62902.1"/>
    </source>
</evidence>
<dbReference type="Proteomes" id="UP000572953">
    <property type="component" value="Unassembled WGS sequence"/>
</dbReference>
<evidence type="ECO:0000256" key="9">
    <source>
        <dbReference type="ARBA" id="ARBA00045763"/>
    </source>
</evidence>
<protein>
    <recommendedName>
        <fullName evidence="4 10">Enolase</fullName>
        <ecNumber evidence="3 10">4.2.1.11</ecNumber>
    </recommendedName>
    <alternativeName>
        <fullName evidence="10">2-phospho-D-glycerate hydro-lyase</fullName>
    </alternativeName>
    <alternativeName>
        <fullName evidence="10">2-phosphoglycerate dehydratase</fullName>
    </alternativeName>
</protein>
<dbReference type="SFLD" id="SFLDS00001">
    <property type="entry name" value="Enolase"/>
    <property type="match status" value="1"/>
</dbReference>
<dbReference type="PANTHER" id="PTHR11902">
    <property type="entry name" value="ENOLASE"/>
    <property type="match status" value="1"/>
</dbReference>
<dbReference type="AlphaFoldDB" id="A0A845S8Q4"/>
<dbReference type="Gene3D" id="3.30.390.10">
    <property type="entry name" value="Enolase-like, N-terminal domain"/>
    <property type="match status" value="1"/>
</dbReference>
<dbReference type="CDD" id="cd03313">
    <property type="entry name" value="enolase"/>
    <property type="match status" value="1"/>
</dbReference>
<dbReference type="FunFam" id="3.30.390.10:FF:000001">
    <property type="entry name" value="Enolase"/>
    <property type="match status" value="1"/>
</dbReference>
<proteinExistence type="inferred from homology"/>
<feature type="domain" description="Enolase N-terminal" evidence="15">
    <location>
        <begin position="4"/>
        <end position="133"/>
    </location>
</feature>
<feature type="domain" description="Enolase C-terminal TIM barrel" evidence="14">
    <location>
        <begin position="138"/>
        <end position="415"/>
    </location>
</feature>
<feature type="binding site" evidence="12">
    <location>
        <position position="387"/>
    </location>
    <ligand>
        <name>substrate</name>
    </ligand>
</feature>
<dbReference type="Pfam" id="PF03952">
    <property type="entry name" value="Enolase_N"/>
    <property type="match status" value="1"/>
</dbReference>
<dbReference type="PRINTS" id="PR00148">
    <property type="entry name" value="ENOLASE"/>
</dbReference>
<dbReference type="EMBL" id="RGGN01000060">
    <property type="protein sequence ID" value="NCU62902.1"/>
    <property type="molecule type" value="Genomic_DNA"/>
</dbReference>
<comment type="catalytic activity">
    <reaction evidence="10">
        <text>(2R)-2-phosphoglycerate = phosphoenolpyruvate + H2O</text>
        <dbReference type="Rhea" id="RHEA:10164"/>
        <dbReference type="ChEBI" id="CHEBI:15377"/>
        <dbReference type="ChEBI" id="CHEBI:58289"/>
        <dbReference type="ChEBI" id="CHEBI:58702"/>
        <dbReference type="EC" id="4.2.1.11"/>
    </reaction>
</comment>
<feature type="binding site" evidence="10">
    <location>
        <position position="366"/>
    </location>
    <ligand>
        <name>(2R)-2-phosphoglycerate</name>
        <dbReference type="ChEBI" id="CHEBI:58289"/>
    </ligand>
</feature>
<keyword evidence="6 10" id="KW-0460">Magnesium</keyword>
<comment type="caution">
    <text evidence="16">The sequence shown here is derived from an EMBL/GenBank/DDBJ whole genome shotgun (WGS) entry which is preliminary data.</text>
</comment>
<evidence type="ECO:0000256" key="11">
    <source>
        <dbReference type="PIRSR" id="PIRSR001400-1"/>
    </source>
</evidence>
<dbReference type="NCBIfam" id="TIGR01060">
    <property type="entry name" value="eno"/>
    <property type="match status" value="1"/>
</dbReference>
<evidence type="ECO:0000256" key="4">
    <source>
        <dbReference type="ARBA" id="ARBA00017068"/>
    </source>
</evidence>
<evidence type="ECO:0000256" key="13">
    <source>
        <dbReference type="PIRSR" id="PIRSR001400-3"/>
    </source>
</evidence>
<keyword evidence="5 10" id="KW-0964">Secreted</keyword>
<feature type="binding site" evidence="12">
    <location>
        <position position="163"/>
    </location>
    <ligand>
        <name>substrate</name>
    </ligand>
</feature>
<dbReference type="InterPro" id="IPR036849">
    <property type="entry name" value="Enolase-like_C_sf"/>
</dbReference>
<feature type="binding site" evidence="10">
    <location>
        <position position="162"/>
    </location>
    <ligand>
        <name>(2R)-2-phosphoglycerate</name>
        <dbReference type="ChEBI" id="CHEBI:58289"/>
    </ligand>
</feature>
<sequence length="420" mass="46562">MSVIKKVKARQVFDSRGFPTVEAEVILANGSVGQSIVPSGASTGSYEAHELRDQSKEYLKKGVLDAVKNINLEINKAISGFSVFNQKKIDNFLIKLDGTENKKRLGANAILAVSIANAKAAAAYNKTPLYKYLGGNNKNKLPFPMLNIINGGAHANNSLQIQEFMIRPDGAKSFKDCLRMSFLVIQNLKEELKLKKFNTNLGDEGGFAPSFDSDEKAIEYIIKAVKKSGLKIGKDINICLDVAANELYTSGKYKIKENKNTVTSDQLIHYYKKLCNNFPIVSIEDPIYEDDWNVWQKLTKELGKKIQIVGDDLFVTNLIRLKKGVNVSAANAILIKPNQIGTVSETLEVIDFAKKNNFNTIISHRSGDSEDTFIADLAVATESSQIKTGSLARSERVAKYNRLLRIEEEIGKKSQMSILK</sequence>
<dbReference type="HAMAP" id="MF_00318">
    <property type="entry name" value="Enolase"/>
    <property type="match status" value="1"/>
</dbReference>
<feature type="binding site" evidence="12">
    <location>
        <begin position="363"/>
        <end position="366"/>
    </location>
    <ligand>
        <name>substrate</name>
    </ligand>
</feature>
<dbReference type="GO" id="GO:0000015">
    <property type="term" value="C:phosphopyruvate hydratase complex"/>
    <property type="evidence" value="ECO:0007669"/>
    <property type="project" value="InterPro"/>
</dbReference>
<dbReference type="InterPro" id="IPR020811">
    <property type="entry name" value="Enolase_N"/>
</dbReference>
<dbReference type="InterPro" id="IPR029017">
    <property type="entry name" value="Enolase-like_N"/>
</dbReference>
<dbReference type="Pfam" id="PF00113">
    <property type="entry name" value="Enolase_C"/>
    <property type="match status" value="1"/>
</dbReference>
<name>A0A845S8Q4_9PROT</name>
<evidence type="ECO:0000256" key="8">
    <source>
        <dbReference type="ARBA" id="ARBA00023239"/>
    </source>
</evidence>
<dbReference type="SFLD" id="SFLDG00178">
    <property type="entry name" value="enolase"/>
    <property type="match status" value="1"/>
</dbReference>